<sequence length="377" mass="42637">MGLTKFKIVFDNPQNTYYPGQTVTGQILFSVNSTRKVHGIKLTVKGDAITTWAVYESGGTMSRAVTLTGQEQYMHYKYYILGSAFGPTIEFSADDYSYPFTFELPNKLPSSFEHKWGRVRYTVSATLDHGLKFDQEVKAAFTILSDYNLNTDQKALEPVDQLLSKTFGYFCYGSKPMRVNIKMPVKGYVPGQTIPIRINIDNDTGVIIERIKLSLVKKVTFRVRNPKKEIRHDKIVVAETDISPIERGENTYEEKILVPPIPPSNLTNCSLIDIEYYVKLEACAHGLHANLMNNTPVIIGTIPLEKFHSKILPVSNTNDASPLFPASDNYPNLPKPSYDETICIVRKSFKEAGDGEHVIENDQHFAPRYPVYKFKKS</sequence>
<dbReference type="SUPFAM" id="SSF81296">
    <property type="entry name" value="E set domains"/>
    <property type="match status" value="2"/>
</dbReference>
<comment type="similarity">
    <text evidence="1">Belongs to the arrestin family.</text>
</comment>
<feature type="domain" description="Arrestin C-terminal-like" evidence="3">
    <location>
        <begin position="1"/>
        <end position="147"/>
    </location>
</feature>
<dbReference type="PANTHER" id="PTHR11188">
    <property type="entry name" value="ARRESTIN DOMAIN CONTAINING PROTEIN"/>
    <property type="match status" value="1"/>
</dbReference>
<dbReference type="GO" id="GO:0015031">
    <property type="term" value="P:protein transport"/>
    <property type="evidence" value="ECO:0007669"/>
    <property type="project" value="TreeGrafter"/>
</dbReference>
<dbReference type="EMBL" id="JACMRX010000001">
    <property type="protein sequence ID" value="KAF7997819.1"/>
    <property type="molecule type" value="Genomic_DNA"/>
</dbReference>
<evidence type="ECO:0000256" key="2">
    <source>
        <dbReference type="ARBA" id="ARBA00022606"/>
    </source>
</evidence>
<dbReference type="AlphaFoldDB" id="A0A835CW04"/>
<dbReference type="InterPro" id="IPR011021">
    <property type="entry name" value="Arrestin-like_N"/>
</dbReference>
<dbReference type="Pfam" id="PF02752">
    <property type="entry name" value="Arrestin_C"/>
    <property type="match status" value="1"/>
</dbReference>
<organism evidence="4 5">
    <name type="scientific">Aphidius gifuensis</name>
    <name type="common">Parasitoid wasp</name>
    <dbReference type="NCBI Taxonomy" id="684658"/>
    <lineage>
        <taxon>Eukaryota</taxon>
        <taxon>Metazoa</taxon>
        <taxon>Ecdysozoa</taxon>
        <taxon>Arthropoda</taxon>
        <taxon>Hexapoda</taxon>
        <taxon>Insecta</taxon>
        <taxon>Pterygota</taxon>
        <taxon>Neoptera</taxon>
        <taxon>Endopterygota</taxon>
        <taxon>Hymenoptera</taxon>
        <taxon>Apocrita</taxon>
        <taxon>Ichneumonoidea</taxon>
        <taxon>Braconidae</taxon>
        <taxon>Aphidiinae</taxon>
        <taxon>Aphidius</taxon>
    </lineage>
</organism>
<keyword evidence="5" id="KW-1185">Reference proteome</keyword>
<evidence type="ECO:0000313" key="5">
    <source>
        <dbReference type="Proteomes" id="UP000639338"/>
    </source>
</evidence>
<dbReference type="PANTHER" id="PTHR11188:SF176">
    <property type="entry name" value="ARRESTIN DOMAIN-CONTAINING PROTEIN 1"/>
    <property type="match status" value="1"/>
</dbReference>
<accession>A0A835CW04</accession>
<reference evidence="4 5" key="1">
    <citation type="submission" date="2020-08" db="EMBL/GenBank/DDBJ databases">
        <title>Aphidius gifuensis genome sequencing and assembly.</title>
        <authorList>
            <person name="Du Z."/>
        </authorList>
    </citation>
    <scope>NUCLEOTIDE SEQUENCE [LARGE SCALE GENOMIC DNA]</scope>
    <source>
        <strain evidence="4">YNYX2018</strain>
        <tissue evidence="4">Adults</tissue>
    </source>
</reference>
<evidence type="ECO:0000259" key="3">
    <source>
        <dbReference type="SMART" id="SM01017"/>
    </source>
</evidence>
<dbReference type="InterPro" id="IPR050357">
    <property type="entry name" value="Arrestin_domain-protein"/>
</dbReference>
<dbReference type="GO" id="GO:0005737">
    <property type="term" value="C:cytoplasm"/>
    <property type="evidence" value="ECO:0007669"/>
    <property type="project" value="TreeGrafter"/>
</dbReference>
<dbReference type="Pfam" id="PF00339">
    <property type="entry name" value="Arrestin_N"/>
    <property type="match status" value="1"/>
</dbReference>
<dbReference type="SMART" id="SM01017">
    <property type="entry name" value="Arrestin_C"/>
    <property type="match status" value="2"/>
</dbReference>
<gene>
    <name evidence="4" type="ORF">HCN44_009217</name>
</gene>
<dbReference type="InterPro" id="IPR014756">
    <property type="entry name" value="Ig_E-set"/>
</dbReference>
<protein>
    <recommendedName>
        <fullName evidence="3">Arrestin C-terminal-like domain-containing protein</fullName>
    </recommendedName>
</protein>
<dbReference type="Proteomes" id="UP000639338">
    <property type="component" value="Unassembled WGS sequence"/>
</dbReference>
<keyword evidence="2" id="KW-0716">Sensory transduction</keyword>
<comment type="caution">
    <text evidence="4">The sequence shown here is derived from an EMBL/GenBank/DDBJ whole genome shotgun (WGS) entry which is preliminary data.</text>
</comment>
<feature type="domain" description="Arrestin C-terminal-like" evidence="3">
    <location>
        <begin position="173"/>
        <end position="304"/>
    </location>
</feature>
<evidence type="ECO:0000256" key="1">
    <source>
        <dbReference type="ARBA" id="ARBA00005298"/>
    </source>
</evidence>
<evidence type="ECO:0000313" key="4">
    <source>
        <dbReference type="EMBL" id="KAF7997819.1"/>
    </source>
</evidence>
<dbReference type="Gene3D" id="2.60.40.640">
    <property type="match status" value="2"/>
</dbReference>
<dbReference type="InterPro" id="IPR014752">
    <property type="entry name" value="Arrestin-like_C"/>
</dbReference>
<proteinExistence type="inferred from homology"/>
<dbReference type="OrthoDB" id="2333384at2759"/>
<dbReference type="InterPro" id="IPR011022">
    <property type="entry name" value="Arrestin_C-like"/>
</dbReference>
<name>A0A835CW04_APHGI</name>